<feature type="region of interest" description="Disordered" evidence="1">
    <location>
        <begin position="325"/>
        <end position="372"/>
    </location>
</feature>
<protein>
    <submittedName>
        <fullName evidence="2">Uncharacterized protein</fullName>
    </submittedName>
</protein>
<evidence type="ECO:0000313" key="2">
    <source>
        <dbReference type="EMBL" id="MDQ0114398.1"/>
    </source>
</evidence>
<evidence type="ECO:0000313" key="3">
    <source>
        <dbReference type="Proteomes" id="UP001229346"/>
    </source>
</evidence>
<feature type="compositionally biased region" description="Basic residues" evidence="1">
    <location>
        <begin position="341"/>
        <end position="353"/>
    </location>
</feature>
<name>A0ABT9U5U9_PAEHA</name>
<evidence type="ECO:0000256" key="1">
    <source>
        <dbReference type="SAM" id="MobiDB-lite"/>
    </source>
</evidence>
<comment type="caution">
    <text evidence="2">The sequence shown here is derived from an EMBL/GenBank/DDBJ whole genome shotgun (WGS) entry which is preliminary data.</text>
</comment>
<proteinExistence type="predicted"/>
<sequence>MIIGTVSTARDLPCTIVMARSVKEHMPGTRIVVGVMEDTLPDDLWKCSYFDEVIQLNNVLRFPNLSKFWFQYDEQEAKNACKAPLMSYIYDKYVDEQSFVYLESNTKVFSPLTEIAAISQRHPIIIAGCQTNSDFMEWDWRMEAGKANVYSTSMLALSRHSEARRFLTWWAKISERHSGNEFSYMDLTPIYFDDVYTLRHPGYGIEHRNLVERWNIAQPSAGSYTVNGKPLRCIHFTPELASAAGWLDENKAQLYSQIYQRYALEVTNAAKSAATANPWSYGSFASGEPIAKAAKQAFRDNYYDNPAIENPFRLSNAFFHIEESPHHRPSSLPDYQPSPRKSARKKNRLKAGSRKTASSFKRRTSKSLVYAR</sequence>
<dbReference type="EMBL" id="JAUSSU010000007">
    <property type="protein sequence ID" value="MDQ0114398.1"/>
    <property type="molecule type" value="Genomic_DNA"/>
</dbReference>
<dbReference type="InterPro" id="IPR029044">
    <property type="entry name" value="Nucleotide-diphossugar_trans"/>
</dbReference>
<reference evidence="2 3" key="1">
    <citation type="submission" date="2023-07" db="EMBL/GenBank/DDBJ databases">
        <title>Sorghum-associated microbial communities from plants grown in Nebraska, USA.</title>
        <authorList>
            <person name="Schachtman D."/>
        </authorList>
    </citation>
    <scope>NUCLEOTIDE SEQUENCE [LARGE SCALE GENOMIC DNA]</scope>
    <source>
        <strain evidence="2 3">CC482</strain>
    </source>
</reference>
<accession>A0ABT9U5U9</accession>
<gene>
    <name evidence="2" type="ORF">J2T15_003853</name>
</gene>
<organism evidence="2 3">
    <name type="scientific">Paenibacillus harenae</name>
    <dbReference type="NCBI Taxonomy" id="306543"/>
    <lineage>
        <taxon>Bacteria</taxon>
        <taxon>Bacillati</taxon>
        <taxon>Bacillota</taxon>
        <taxon>Bacilli</taxon>
        <taxon>Bacillales</taxon>
        <taxon>Paenibacillaceae</taxon>
        <taxon>Paenibacillus</taxon>
    </lineage>
</organism>
<keyword evidence="3" id="KW-1185">Reference proteome</keyword>
<dbReference type="SUPFAM" id="SSF53448">
    <property type="entry name" value="Nucleotide-diphospho-sugar transferases"/>
    <property type="match status" value="1"/>
</dbReference>
<dbReference type="Gene3D" id="3.90.550.10">
    <property type="entry name" value="Spore Coat Polysaccharide Biosynthesis Protein SpsA, Chain A"/>
    <property type="match status" value="1"/>
</dbReference>
<dbReference type="Proteomes" id="UP001229346">
    <property type="component" value="Unassembled WGS sequence"/>
</dbReference>